<gene>
    <name evidence="1" type="ORF">S01H4_57392</name>
</gene>
<proteinExistence type="predicted"/>
<dbReference type="GO" id="GO:0006099">
    <property type="term" value="P:tricarboxylic acid cycle"/>
    <property type="evidence" value="ECO:0007669"/>
    <property type="project" value="InterPro"/>
</dbReference>
<sequence length="60" mass="6535">MTPIVIPLKTNKTVDELNSAQGKPVDMGGYYKPNIEMVTKAMRPSVTFNAALEKLVVVNA</sequence>
<accession>X1DF94</accession>
<reference evidence="1" key="1">
    <citation type="journal article" date="2014" name="Front. Microbiol.">
        <title>High frequency of phylogenetically diverse reductive dehalogenase-homologous genes in deep subseafloor sedimentary metagenomes.</title>
        <authorList>
            <person name="Kawai M."/>
            <person name="Futagami T."/>
            <person name="Toyoda A."/>
            <person name="Takaki Y."/>
            <person name="Nishi S."/>
            <person name="Hori S."/>
            <person name="Arai W."/>
            <person name="Tsubouchi T."/>
            <person name="Morono Y."/>
            <person name="Uchiyama I."/>
            <person name="Ito T."/>
            <person name="Fujiyama A."/>
            <person name="Inagaki F."/>
            <person name="Takami H."/>
        </authorList>
    </citation>
    <scope>NUCLEOTIDE SEQUENCE</scope>
    <source>
        <strain evidence="1">Expedition CK06-06</strain>
    </source>
</reference>
<protein>
    <submittedName>
        <fullName evidence="1">Uncharacterized protein</fullName>
    </submittedName>
</protein>
<dbReference type="AlphaFoldDB" id="X1DF94"/>
<organism evidence="1">
    <name type="scientific">marine sediment metagenome</name>
    <dbReference type="NCBI Taxonomy" id="412755"/>
    <lineage>
        <taxon>unclassified sequences</taxon>
        <taxon>metagenomes</taxon>
        <taxon>ecological metagenomes</taxon>
    </lineage>
</organism>
<dbReference type="Pfam" id="PF03971">
    <property type="entry name" value="IDH"/>
    <property type="match status" value="1"/>
</dbReference>
<comment type="caution">
    <text evidence="1">The sequence shown here is derived from an EMBL/GenBank/DDBJ whole genome shotgun (WGS) entry which is preliminary data.</text>
</comment>
<name>X1DF94_9ZZZZ</name>
<dbReference type="InterPro" id="IPR004436">
    <property type="entry name" value="Isocitrate_DH_NADP_mono"/>
</dbReference>
<dbReference type="GO" id="GO:0004450">
    <property type="term" value="F:isocitrate dehydrogenase (NADP+) activity"/>
    <property type="evidence" value="ECO:0007669"/>
    <property type="project" value="InterPro"/>
</dbReference>
<evidence type="ECO:0000313" key="1">
    <source>
        <dbReference type="EMBL" id="GAH06955.1"/>
    </source>
</evidence>
<dbReference type="EMBL" id="BART01033382">
    <property type="protein sequence ID" value="GAH06955.1"/>
    <property type="molecule type" value="Genomic_DNA"/>
</dbReference>
<dbReference type="SUPFAM" id="SSF53659">
    <property type="entry name" value="Isocitrate/Isopropylmalate dehydrogenase-like"/>
    <property type="match status" value="1"/>
</dbReference>